<dbReference type="AlphaFoldDB" id="A0AAV9WG14"/>
<evidence type="ECO:0000313" key="3">
    <source>
        <dbReference type="Proteomes" id="UP001370758"/>
    </source>
</evidence>
<dbReference type="PANTHER" id="PTHR34818">
    <property type="entry name" value="PROTEIN BLI-3"/>
    <property type="match status" value="1"/>
</dbReference>
<dbReference type="InterPro" id="IPR038725">
    <property type="entry name" value="YdaG_split_barrel_FMN-bd"/>
</dbReference>
<comment type="caution">
    <text evidence="2">The sequence shown here is derived from an EMBL/GenBank/DDBJ whole genome shotgun (WGS) entry which is preliminary data.</text>
</comment>
<feature type="domain" description="General stress protein FMN-binding split barrel" evidence="1">
    <location>
        <begin position="82"/>
        <end position="233"/>
    </location>
</feature>
<dbReference type="EMBL" id="JAVHJL010000003">
    <property type="protein sequence ID" value="KAK6507366.1"/>
    <property type="molecule type" value="Genomic_DNA"/>
</dbReference>
<organism evidence="2 3">
    <name type="scientific">Arthrobotrys musiformis</name>
    <dbReference type="NCBI Taxonomy" id="47236"/>
    <lineage>
        <taxon>Eukaryota</taxon>
        <taxon>Fungi</taxon>
        <taxon>Dikarya</taxon>
        <taxon>Ascomycota</taxon>
        <taxon>Pezizomycotina</taxon>
        <taxon>Orbiliomycetes</taxon>
        <taxon>Orbiliales</taxon>
        <taxon>Orbiliaceae</taxon>
        <taxon>Arthrobotrys</taxon>
    </lineage>
</organism>
<sequence>MHMDGIKRIYMVLHDNELLRNINQTIVTQHFFQQFINFHLDPKPRDGQEFFSMSLIGSRSGKPADPYKEKNLDTETSVEGKVNGLIEFVTKCKFGMMTTRDSVSGMLVSRCMAIAGTENGIDLIFHTNTATGKSNELSSDPHVNVSFVKDSDWASISGTAQITQNAEEIKKHYTTALKAWVGDLGDGVHDGSAKDPRLGVIKIRTLTATYAIAHAASITRTLEIAKGAVTGKAASVNTLREISLKDVELWRRSKELVT</sequence>
<dbReference type="InterPro" id="IPR012349">
    <property type="entry name" value="Split_barrel_FMN-bd"/>
</dbReference>
<reference evidence="2 3" key="1">
    <citation type="submission" date="2023-08" db="EMBL/GenBank/DDBJ databases">
        <authorList>
            <person name="Palmer J.M."/>
        </authorList>
    </citation>
    <scope>NUCLEOTIDE SEQUENCE [LARGE SCALE GENOMIC DNA]</scope>
    <source>
        <strain evidence="2 3">TWF481</strain>
    </source>
</reference>
<dbReference type="Pfam" id="PF16242">
    <property type="entry name" value="Pyrid_ox_like"/>
    <property type="match status" value="1"/>
</dbReference>
<dbReference type="SUPFAM" id="SSF50475">
    <property type="entry name" value="FMN-binding split barrel"/>
    <property type="match status" value="1"/>
</dbReference>
<dbReference type="PANTHER" id="PTHR34818:SF1">
    <property type="entry name" value="PROTEIN BLI-3"/>
    <property type="match status" value="1"/>
</dbReference>
<name>A0AAV9WG14_9PEZI</name>
<keyword evidence="3" id="KW-1185">Reference proteome</keyword>
<proteinExistence type="predicted"/>
<dbReference type="InterPro" id="IPR052917">
    <property type="entry name" value="Stress-Dev_Protein"/>
</dbReference>
<dbReference type="Proteomes" id="UP001370758">
    <property type="component" value="Unassembled WGS sequence"/>
</dbReference>
<evidence type="ECO:0000259" key="1">
    <source>
        <dbReference type="Pfam" id="PF16242"/>
    </source>
</evidence>
<protein>
    <recommendedName>
        <fullName evidence="1">General stress protein FMN-binding split barrel domain-containing protein</fullName>
    </recommendedName>
</protein>
<dbReference type="Gene3D" id="2.30.110.10">
    <property type="entry name" value="Electron Transport, Fmn-binding Protein, Chain A"/>
    <property type="match status" value="1"/>
</dbReference>
<accession>A0AAV9WG14</accession>
<evidence type="ECO:0000313" key="2">
    <source>
        <dbReference type="EMBL" id="KAK6507366.1"/>
    </source>
</evidence>
<gene>
    <name evidence="2" type="ORF">TWF481_005803</name>
</gene>